<evidence type="ECO:0000256" key="1">
    <source>
        <dbReference type="SAM" id="MobiDB-lite"/>
    </source>
</evidence>
<dbReference type="PANTHER" id="PTHR33928">
    <property type="entry name" value="POLYGALACTURONASE QRT3"/>
    <property type="match status" value="1"/>
</dbReference>
<dbReference type="Pfam" id="PF12708">
    <property type="entry name" value="Pect-lyase_RHGA_epim"/>
    <property type="match status" value="2"/>
</dbReference>
<dbReference type="InterPro" id="IPR024535">
    <property type="entry name" value="RHGA/B-epi-like_pectate_lyase"/>
</dbReference>
<comment type="caution">
    <text evidence="4">The sequence shown here is derived from an EMBL/GenBank/DDBJ whole genome shotgun (WGS) entry which is preliminary data.</text>
</comment>
<name>A0AAJ0B5D5_9PEZI</name>
<keyword evidence="4" id="KW-0456">Lyase</keyword>
<evidence type="ECO:0000313" key="5">
    <source>
        <dbReference type="Proteomes" id="UP001239445"/>
    </source>
</evidence>
<gene>
    <name evidence="4" type="ORF">QBC47DRAFT_310049</name>
</gene>
<evidence type="ECO:0000259" key="3">
    <source>
        <dbReference type="Pfam" id="PF12708"/>
    </source>
</evidence>
<feature type="domain" description="Rhamnogalacturonase A/B/Epimerase-like pectate lyase" evidence="3">
    <location>
        <begin position="588"/>
        <end position="643"/>
    </location>
</feature>
<keyword evidence="5" id="KW-1185">Reference proteome</keyword>
<accession>A0AAJ0B5D5</accession>
<reference evidence="4" key="1">
    <citation type="submission" date="2023-06" db="EMBL/GenBank/DDBJ databases">
        <title>Genome-scale phylogeny and comparative genomics of the fungal order Sordariales.</title>
        <authorList>
            <consortium name="Lawrence Berkeley National Laboratory"/>
            <person name="Hensen N."/>
            <person name="Bonometti L."/>
            <person name="Westerberg I."/>
            <person name="Brannstrom I.O."/>
            <person name="Guillou S."/>
            <person name="Cros-Aarteil S."/>
            <person name="Calhoun S."/>
            <person name="Haridas S."/>
            <person name="Kuo A."/>
            <person name="Mondo S."/>
            <person name="Pangilinan J."/>
            <person name="Riley R."/>
            <person name="Labutti K."/>
            <person name="Andreopoulos B."/>
            <person name="Lipzen A."/>
            <person name="Chen C."/>
            <person name="Yanf M."/>
            <person name="Daum C."/>
            <person name="Ng V."/>
            <person name="Clum A."/>
            <person name="Steindorff A."/>
            <person name="Ohm R."/>
            <person name="Martin F."/>
            <person name="Silar P."/>
            <person name="Natvig D."/>
            <person name="Lalanne C."/>
            <person name="Gautier V."/>
            <person name="Ament-Velasquez S.L."/>
            <person name="Kruys A."/>
            <person name="Hutchinson M.I."/>
            <person name="Powell A.J."/>
            <person name="Barry K."/>
            <person name="Miller A.N."/>
            <person name="Grigoriev I.V."/>
            <person name="Debuchy R."/>
            <person name="Gladieux P."/>
            <person name="Thoren M.H."/>
            <person name="Johannesson H."/>
        </authorList>
    </citation>
    <scope>NUCLEOTIDE SEQUENCE</scope>
    <source>
        <strain evidence="4">PSN4</strain>
    </source>
</reference>
<dbReference type="Proteomes" id="UP001239445">
    <property type="component" value="Unassembled WGS sequence"/>
</dbReference>
<dbReference type="AlphaFoldDB" id="A0AAJ0B5D5"/>
<dbReference type="SUPFAM" id="SSF51126">
    <property type="entry name" value="Pectin lyase-like"/>
    <property type="match status" value="2"/>
</dbReference>
<sequence length="1032" mass="112968">MRSCVLLAALAAVPSLAFTPPSFENLLKLFNRDSTKEHGLLHDFKKPLFIRRNETIPSNLGNVTQSQYIAAQAIVDEALDRVEEINRARFASPSRNHYAPRERGQQRGQRGKTAFTAQSQNELQADHFKMTKELKDAVALVSRIDALNDNQTPGVSGNKTFGPVEKRAAGTFWMETIARKGAWPWGKNPNHKVFRNVKDYGAKGDGVTVSRLERASSRLPQIKGLTAANTQDDTDAITKAIAEKDECSGGCYGSTTMGAIIYFPAGTYLIQNTIEISYGMQVIGDANNPPTLKSTKSFFGTGVLSTDAYWGDGEKGEDGRDHEYYINTANFHRQIRNFVIDTTQTTRPKAMAALHYQVAQATSLQNIVFKLSSDAGTEQIAIYAENGSGGFMSDLSFIAGKIGIWGGNQQFTAQRLSFINVRTAVEMIWDWGWMWKSITIENSHIGFNLTSGSGDGHVGSITVVDSVFRNVDIAVLVANANSSDTGRTSISMDNVLLDGVTTWLREQSGKNAPKDNAVPGNHKAIDMLTVGRSYVDSKLDDEKGIKEFASSRVDDLVTWNNPDGLPKLPYGERPKPQYEDRSASDFVHVKDSCKGDGVTDDTACFQKVLNDNINGKIVFVDAGTYILTDTVDVPLGSHIVGENWAQLAAYGPKFQDPKQPRVMLRIGRPGDVGLLDMQDLVFTSKGPTPGAVFVEWNVRNYKKQAGSAGMWDCHVRVGGAIGTGLTSLECPPSRSGINPNCQGGSMMMHITRQGGAYLENVWLWTADHDLDDPATVDNMNKMVQTSVYNARGFLIESINPTWLYGTASEHSVFYQYQFYKAANLVAGIIQTEQAYYQPTPKPPEPFKDAVGSFNGDPTFPCTDTEPCDEGWALRVIESSNIHIIGAGLYSWFDTYTQDCVPESNCQKVMTEFKNNHGGITINNLITIGATNMINADGKLIPSKDNLAVNAHPFWSDIVSYSPSGSARPGPAQPVTTPPDAELGDIVDRINSNLHEDCMVFPECVDMDNPVVSSCAAGYTRVGYDRGDCVSDL</sequence>
<dbReference type="InterPro" id="IPR011050">
    <property type="entry name" value="Pectin_lyase_fold/virulence"/>
</dbReference>
<dbReference type="EMBL" id="MU839847">
    <property type="protein sequence ID" value="KAK1750487.1"/>
    <property type="molecule type" value="Genomic_DNA"/>
</dbReference>
<feature type="domain" description="Rhamnogalacturonase A/B/Epimerase-like pectate lyase" evidence="3">
    <location>
        <begin position="225"/>
        <end position="447"/>
    </location>
</feature>
<evidence type="ECO:0000256" key="2">
    <source>
        <dbReference type="SAM" id="SignalP"/>
    </source>
</evidence>
<feature type="signal peptide" evidence="2">
    <location>
        <begin position="1"/>
        <end position="17"/>
    </location>
</feature>
<dbReference type="Gene3D" id="2.160.20.10">
    <property type="entry name" value="Single-stranded right-handed beta-helix, Pectin lyase-like"/>
    <property type="match status" value="2"/>
</dbReference>
<evidence type="ECO:0000313" key="4">
    <source>
        <dbReference type="EMBL" id="KAK1750487.1"/>
    </source>
</evidence>
<proteinExistence type="predicted"/>
<dbReference type="InterPro" id="IPR012334">
    <property type="entry name" value="Pectin_lyas_fold"/>
</dbReference>
<feature type="chain" id="PRO_5042521666" evidence="2">
    <location>
        <begin position="18"/>
        <end position="1032"/>
    </location>
</feature>
<protein>
    <submittedName>
        <fullName evidence="4">Pectate lyase superfamily protein-domain-containing protein</fullName>
    </submittedName>
</protein>
<dbReference type="PANTHER" id="PTHR33928:SF2">
    <property type="entry name" value="PECTATE LYASE SUPERFAMILY PROTEIN DOMAIN-CONTAINING PROTEIN-RELATED"/>
    <property type="match status" value="1"/>
</dbReference>
<feature type="region of interest" description="Disordered" evidence="1">
    <location>
        <begin position="93"/>
        <end position="114"/>
    </location>
</feature>
<dbReference type="GO" id="GO:0016829">
    <property type="term" value="F:lyase activity"/>
    <property type="evidence" value="ECO:0007669"/>
    <property type="project" value="UniProtKB-KW"/>
</dbReference>
<dbReference type="InterPro" id="IPR039279">
    <property type="entry name" value="QRT3-like"/>
</dbReference>
<organism evidence="4 5">
    <name type="scientific">Echria macrotheca</name>
    <dbReference type="NCBI Taxonomy" id="438768"/>
    <lineage>
        <taxon>Eukaryota</taxon>
        <taxon>Fungi</taxon>
        <taxon>Dikarya</taxon>
        <taxon>Ascomycota</taxon>
        <taxon>Pezizomycotina</taxon>
        <taxon>Sordariomycetes</taxon>
        <taxon>Sordariomycetidae</taxon>
        <taxon>Sordariales</taxon>
        <taxon>Schizotheciaceae</taxon>
        <taxon>Echria</taxon>
    </lineage>
</organism>
<dbReference type="GO" id="GO:0004650">
    <property type="term" value="F:polygalacturonase activity"/>
    <property type="evidence" value="ECO:0007669"/>
    <property type="project" value="InterPro"/>
</dbReference>
<dbReference type="CDD" id="cd23668">
    <property type="entry name" value="GH55_beta13glucanase-like"/>
    <property type="match status" value="1"/>
</dbReference>
<keyword evidence="2" id="KW-0732">Signal</keyword>